<evidence type="ECO:0000256" key="1">
    <source>
        <dbReference type="ARBA" id="ARBA00023125"/>
    </source>
</evidence>
<dbReference type="STRING" id="504798.SAMN05421871_110188"/>
<dbReference type="InterPro" id="IPR050109">
    <property type="entry name" value="HTH-type_TetR-like_transc_reg"/>
</dbReference>
<dbReference type="AlphaFoldDB" id="A0A1H0TTN6"/>
<dbReference type="OrthoDB" id="4331447at2"/>
<dbReference type="InterPro" id="IPR009057">
    <property type="entry name" value="Homeodomain-like_sf"/>
</dbReference>
<keyword evidence="1 2" id="KW-0238">DNA-binding</keyword>
<feature type="domain" description="HTH tetR-type" evidence="3">
    <location>
        <begin position="19"/>
        <end position="79"/>
    </location>
</feature>
<dbReference type="Gene3D" id="1.10.357.10">
    <property type="entry name" value="Tetracycline Repressor, domain 2"/>
    <property type="match status" value="1"/>
</dbReference>
<protein>
    <submittedName>
        <fullName evidence="4">DNA-binding transcriptional regulator, AcrR family</fullName>
    </submittedName>
</protein>
<evidence type="ECO:0000313" key="5">
    <source>
        <dbReference type="Proteomes" id="UP000199651"/>
    </source>
</evidence>
<feature type="DNA-binding region" description="H-T-H motif" evidence="2">
    <location>
        <begin position="42"/>
        <end position="61"/>
    </location>
</feature>
<sequence length="222" mass="24778">MTSPPGRRIRGLDAEQRKQARRDQLLDAALELFAADGYHNTSIEQICQAAYVGTKSFYEVFDSREDCYIALLRRITERATAAMVEALRVAPEDEDRAMELLVSTFVHAFLDDPRIAKASFGEAAGLSPAVERERRSNRRWAAAYIESVWQKYGVPTGELGVDTHRMAIGMIGGMFDMLGDWMLDSDLTKPSDVDALVGDLVDFTRVVRFGLTAPDARRVRSA</sequence>
<dbReference type="InterPro" id="IPR001647">
    <property type="entry name" value="HTH_TetR"/>
</dbReference>
<accession>A0A1H0TTN6</accession>
<dbReference type="GO" id="GO:0003700">
    <property type="term" value="F:DNA-binding transcription factor activity"/>
    <property type="evidence" value="ECO:0007669"/>
    <property type="project" value="TreeGrafter"/>
</dbReference>
<proteinExistence type="predicted"/>
<dbReference type="GO" id="GO:0000976">
    <property type="term" value="F:transcription cis-regulatory region binding"/>
    <property type="evidence" value="ECO:0007669"/>
    <property type="project" value="TreeGrafter"/>
</dbReference>
<dbReference type="Pfam" id="PF00440">
    <property type="entry name" value="TetR_N"/>
    <property type="match status" value="1"/>
</dbReference>
<dbReference type="SUPFAM" id="SSF46689">
    <property type="entry name" value="Homeodomain-like"/>
    <property type="match status" value="1"/>
</dbReference>
<dbReference type="RefSeq" id="WP_091381097.1">
    <property type="nucleotide sequence ID" value="NZ_FNDV01000010.1"/>
</dbReference>
<gene>
    <name evidence="4" type="ORF">SAMN05192558_110188</name>
</gene>
<keyword evidence="5" id="KW-1185">Reference proteome</keyword>
<dbReference type="PANTHER" id="PTHR30055">
    <property type="entry name" value="HTH-TYPE TRANSCRIPTIONAL REGULATOR RUTR"/>
    <property type="match status" value="1"/>
</dbReference>
<dbReference type="PANTHER" id="PTHR30055:SF226">
    <property type="entry name" value="HTH-TYPE TRANSCRIPTIONAL REGULATOR PKSA"/>
    <property type="match status" value="1"/>
</dbReference>
<evidence type="ECO:0000313" key="4">
    <source>
        <dbReference type="EMBL" id="SDP57323.1"/>
    </source>
</evidence>
<dbReference type="Proteomes" id="UP000199651">
    <property type="component" value="Unassembled WGS sequence"/>
</dbReference>
<name>A0A1H0TTN6_9PSEU</name>
<organism evidence="4 5">
    <name type="scientific">Actinokineospora alba</name>
    <dbReference type="NCBI Taxonomy" id="504798"/>
    <lineage>
        <taxon>Bacteria</taxon>
        <taxon>Bacillati</taxon>
        <taxon>Actinomycetota</taxon>
        <taxon>Actinomycetes</taxon>
        <taxon>Pseudonocardiales</taxon>
        <taxon>Pseudonocardiaceae</taxon>
        <taxon>Actinokineospora</taxon>
    </lineage>
</organism>
<dbReference type="PROSITE" id="PS50977">
    <property type="entry name" value="HTH_TETR_2"/>
    <property type="match status" value="1"/>
</dbReference>
<evidence type="ECO:0000259" key="3">
    <source>
        <dbReference type="PROSITE" id="PS50977"/>
    </source>
</evidence>
<evidence type="ECO:0000256" key="2">
    <source>
        <dbReference type="PROSITE-ProRule" id="PRU00335"/>
    </source>
</evidence>
<dbReference type="EMBL" id="FNJB01000010">
    <property type="protein sequence ID" value="SDP57323.1"/>
    <property type="molecule type" value="Genomic_DNA"/>
</dbReference>
<reference evidence="5" key="1">
    <citation type="submission" date="2016-10" db="EMBL/GenBank/DDBJ databases">
        <authorList>
            <person name="Varghese N."/>
            <person name="Submissions S."/>
        </authorList>
    </citation>
    <scope>NUCLEOTIDE SEQUENCE [LARGE SCALE GENOMIC DNA]</scope>
    <source>
        <strain evidence="5">IBRC-M 10655</strain>
    </source>
</reference>